<dbReference type="NCBIfam" id="TIGR04485">
    <property type="entry name" value="thiosulf_SoxX"/>
    <property type="match status" value="1"/>
</dbReference>
<dbReference type="Proteomes" id="UP001549143">
    <property type="component" value="Unassembled WGS sequence"/>
</dbReference>
<evidence type="ECO:0000256" key="5">
    <source>
        <dbReference type="SAM" id="SignalP"/>
    </source>
</evidence>
<evidence type="ECO:0000256" key="4">
    <source>
        <dbReference type="PROSITE-ProRule" id="PRU00433"/>
    </source>
</evidence>
<dbReference type="Pfam" id="PF00034">
    <property type="entry name" value="Cytochrom_C"/>
    <property type="match status" value="1"/>
</dbReference>
<feature type="chain" id="PRO_5046986658" evidence="5">
    <location>
        <begin position="21"/>
        <end position="151"/>
    </location>
</feature>
<evidence type="ECO:0000313" key="8">
    <source>
        <dbReference type="Proteomes" id="UP001549143"/>
    </source>
</evidence>
<gene>
    <name evidence="7" type="ORF">ABID44_000701</name>
</gene>
<feature type="domain" description="Cytochrome c" evidence="6">
    <location>
        <begin position="44"/>
        <end position="150"/>
    </location>
</feature>
<dbReference type="InterPro" id="IPR009056">
    <property type="entry name" value="Cyt_c-like_dom"/>
</dbReference>
<comment type="caution">
    <text evidence="7">The sequence shown here is derived from an EMBL/GenBank/DDBJ whole genome shotgun (WGS) entry which is preliminary data.</text>
</comment>
<dbReference type="SUPFAM" id="SSF46626">
    <property type="entry name" value="Cytochrome c"/>
    <property type="match status" value="1"/>
</dbReference>
<accession>A0ABV2KH40</accession>
<protein>
    <submittedName>
        <fullName evidence="7">Sulfur-oxidizing protein SoxX</fullName>
    </submittedName>
</protein>
<name>A0ABV2KH40_9HYPH</name>
<proteinExistence type="predicted"/>
<evidence type="ECO:0000313" key="7">
    <source>
        <dbReference type="EMBL" id="MET3660387.1"/>
    </source>
</evidence>
<dbReference type="InterPro" id="IPR030999">
    <property type="entry name" value="Thiosulf_SoxX"/>
</dbReference>
<dbReference type="PROSITE" id="PS51007">
    <property type="entry name" value="CYTC"/>
    <property type="match status" value="1"/>
</dbReference>
<sequence length="151" mass="15974">MRRTLTAIVVVAMCAGMAQAAELAPDDVKFEDLAVGASLTGAPGNPEEGAKALANRSLGNCLACHVVSALSAEQFHGDVAPPLDGVADRWSEEELRAIVVDAKQVFSEETMMPGFYSLNVGKDVRKDLVGKTILTAQQVEDVVAYLATLKE</sequence>
<organism evidence="7 8">
    <name type="scientific">Aquamicrobium ahrensii</name>
    <dbReference type="NCBI Taxonomy" id="469551"/>
    <lineage>
        <taxon>Bacteria</taxon>
        <taxon>Pseudomonadati</taxon>
        <taxon>Pseudomonadota</taxon>
        <taxon>Alphaproteobacteria</taxon>
        <taxon>Hyphomicrobiales</taxon>
        <taxon>Phyllobacteriaceae</taxon>
        <taxon>Aquamicrobium</taxon>
    </lineage>
</organism>
<evidence type="ECO:0000259" key="6">
    <source>
        <dbReference type="PROSITE" id="PS51007"/>
    </source>
</evidence>
<keyword evidence="5" id="KW-0732">Signal</keyword>
<evidence type="ECO:0000256" key="1">
    <source>
        <dbReference type="ARBA" id="ARBA00022617"/>
    </source>
</evidence>
<keyword evidence="2 4" id="KW-0479">Metal-binding</keyword>
<keyword evidence="3 4" id="KW-0408">Iron</keyword>
<dbReference type="RefSeq" id="WP_354150289.1">
    <property type="nucleotide sequence ID" value="NZ_JBEPMN010000002.1"/>
</dbReference>
<keyword evidence="8" id="KW-1185">Reference proteome</keyword>
<evidence type="ECO:0000256" key="2">
    <source>
        <dbReference type="ARBA" id="ARBA00022723"/>
    </source>
</evidence>
<feature type="signal peptide" evidence="5">
    <location>
        <begin position="1"/>
        <end position="20"/>
    </location>
</feature>
<dbReference type="InterPro" id="IPR036909">
    <property type="entry name" value="Cyt_c-like_dom_sf"/>
</dbReference>
<keyword evidence="1 4" id="KW-0349">Heme</keyword>
<dbReference type="EMBL" id="JBEPMN010000002">
    <property type="protein sequence ID" value="MET3660387.1"/>
    <property type="molecule type" value="Genomic_DNA"/>
</dbReference>
<reference evidence="7 8" key="1">
    <citation type="submission" date="2024-06" db="EMBL/GenBank/DDBJ databases">
        <title>Genomic Encyclopedia of Type Strains, Phase IV (KMG-IV): sequencing the most valuable type-strain genomes for metagenomic binning, comparative biology and taxonomic classification.</title>
        <authorList>
            <person name="Goeker M."/>
        </authorList>
    </citation>
    <scope>NUCLEOTIDE SEQUENCE [LARGE SCALE GENOMIC DNA]</scope>
    <source>
        <strain evidence="7 8">DSM 19730</strain>
    </source>
</reference>
<evidence type="ECO:0000256" key="3">
    <source>
        <dbReference type="ARBA" id="ARBA00023004"/>
    </source>
</evidence>
<dbReference type="Gene3D" id="1.10.760.10">
    <property type="entry name" value="Cytochrome c-like domain"/>
    <property type="match status" value="1"/>
</dbReference>